<dbReference type="Pfam" id="PF00566">
    <property type="entry name" value="RabGAP-TBC"/>
    <property type="match status" value="1"/>
</dbReference>
<dbReference type="SUPFAM" id="SSF47923">
    <property type="entry name" value="Ypt/Rab-GAP domain of gyp1p"/>
    <property type="match status" value="2"/>
</dbReference>
<evidence type="ECO:0000256" key="2">
    <source>
        <dbReference type="SAM" id="MobiDB-lite"/>
    </source>
</evidence>
<dbReference type="GO" id="GO:0005737">
    <property type="term" value="C:cytoplasm"/>
    <property type="evidence" value="ECO:0007669"/>
    <property type="project" value="UniProtKB-ARBA"/>
</dbReference>
<sequence>MRPSAGMDAFETRKEWESLFGSRETLNTLREKAQKGGLKESRFRGIAWRIFLGVLDGTTSRRWREDAAVGRLAFEELRERCRSHPAQGRLDDLDPHIENPLSQDDHVKIPFPSLLFFFVRPSHLRNASSFRPSLQSLWNQYFKDGSLRSTIEQDAVRTFPEEPFFRDPKIQSILVDVLFYYARKFPHVAYRQGMHEILAPIIYVLDSDSRAFRTVRTSTRIDDPVMEELLDPVFVEHDSFCLFAALMEMVGDWYVTREELPLENRETKEGRDFGCNGGKSEVVRRVNRIFRTILKSQDLDLFLHLQNLDIPPQLFGIRWLRLLFGREFPYRDLLCVWDAIFATGTSLSLVDHLFASLLIAVRQRPKRKPNRSSRDRGSPISAVSDGSSSKVCFSYPFRFSRLFLASRLGTSDSSFQVPIQGKGKRGESAVGADEGGEKAHPRRIVVRELKPLKERTGRKEREDESGGGVEEGTEAEEIRDLVRSCCLKMSVHITRLQETLQHQPHPLDHEDLIFVSLAQIKQVRDAILDAVGHPEDVAQPLSPE</sequence>
<protein>
    <recommendedName>
        <fullName evidence="3">Rab-GAP TBC domain-containing protein</fullName>
    </recommendedName>
</protein>
<organism evidence="4">
    <name type="scientific">Darwinula stevensoni</name>
    <dbReference type="NCBI Taxonomy" id="69355"/>
    <lineage>
        <taxon>Eukaryota</taxon>
        <taxon>Metazoa</taxon>
        <taxon>Ecdysozoa</taxon>
        <taxon>Arthropoda</taxon>
        <taxon>Crustacea</taxon>
        <taxon>Oligostraca</taxon>
        <taxon>Ostracoda</taxon>
        <taxon>Podocopa</taxon>
        <taxon>Podocopida</taxon>
        <taxon>Darwinulocopina</taxon>
        <taxon>Darwinuloidea</taxon>
        <taxon>Darwinulidae</taxon>
        <taxon>Darwinula</taxon>
    </lineage>
</organism>
<dbReference type="EMBL" id="CAJPEV010001427">
    <property type="protein sequence ID" value="CAG0892581.1"/>
    <property type="molecule type" value="Genomic_DNA"/>
</dbReference>
<name>A0A7R9A3Z0_9CRUS</name>
<dbReference type="OrthoDB" id="27140at2759"/>
<dbReference type="FunFam" id="1.10.8.270:FF:000011">
    <property type="entry name" value="TBC1 domain family member 5"/>
    <property type="match status" value="1"/>
</dbReference>
<keyword evidence="1" id="KW-0343">GTPase activation</keyword>
<dbReference type="Proteomes" id="UP000677054">
    <property type="component" value="Unassembled WGS sequence"/>
</dbReference>
<evidence type="ECO:0000313" key="4">
    <source>
        <dbReference type="EMBL" id="CAD7247347.1"/>
    </source>
</evidence>
<feature type="region of interest" description="Disordered" evidence="2">
    <location>
        <begin position="453"/>
        <end position="475"/>
    </location>
</feature>
<dbReference type="InterPro" id="IPR035969">
    <property type="entry name" value="Rab-GAP_TBC_sf"/>
</dbReference>
<feature type="region of interest" description="Disordered" evidence="2">
    <location>
        <begin position="416"/>
        <end position="441"/>
    </location>
</feature>
<dbReference type="PROSITE" id="PS50086">
    <property type="entry name" value="TBC_RABGAP"/>
    <property type="match status" value="1"/>
</dbReference>
<dbReference type="GO" id="GO:0005096">
    <property type="term" value="F:GTPase activator activity"/>
    <property type="evidence" value="ECO:0007669"/>
    <property type="project" value="UniProtKB-KW"/>
</dbReference>
<dbReference type="SMART" id="SM00164">
    <property type="entry name" value="TBC"/>
    <property type="match status" value="1"/>
</dbReference>
<feature type="domain" description="Rab-GAP TBC" evidence="3">
    <location>
        <begin position="38"/>
        <end position="344"/>
    </location>
</feature>
<evidence type="ECO:0000256" key="1">
    <source>
        <dbReference type="ARBA" id="ARBA00022468"/>
    </source>
</evidence>
<dbReference type="InterPro" id="IPR000195">
    <property type="entry name" value="Rab-GAP-TBC_dom"/>
</dbReference>
<accession>A0A7R9A3Z0</accession>
<evidence type="ECO:0000313" key="5">
    <source>
        <dbReference type="Proteomes" id="UP000677054"/>
    </source>
</evidence>
<keyword evidence="5" id="KW-1185">Reference proteome</keyword>
<reference evidence="4" key="1">
    <citation type="submission" date="2020-11" db="EMBL/GenBank/DDBJ databases">
        <authorList>
            <person name="Tran Van P."/>
        </authorList>
    </citation>
    <scope>NUCLEOTIDE SEQUENCE</scope>
</reference>
<feature type="compositionally biased region" description="Basic and acidic residues" evidence="2">
    <location>
        <begin position="453"/>
        <end position="464"/>
    </location>
</feature>
<dbReference type="Gene3D" id="1.10.472.80">
    <property type="entry name" value="Ypt/Rab-GAP domain of gyp1p, domain 3"/>
    <property type="match status" value="1"/>
</dbReference>
<evidence type="ECO:0000259" key="3">
    <source>
        <dbReference type="PROSITE" id="PS50086"/>
    </source>
</evidence>
<dbReference type="PANTHER" id="PTHR22957">
    <property type="entry name" value="TBC1 DOMAIN FAMILY MEMBER GTPASE-ACTIVATING PROTEIN"/>
    <property type="match status" value="1"/>
</dbReference>
<dbReference type="AlphaFoldDB" id="A0A7R9A3Z0"/>
<gene>
    <name evidence="4" type="ORF">DSTB1V02_LOCUS7180</name>
</gene>
<dbReference type="Gene3D" id="1.10.8.270">
    <property type="entry name" value="putative rabgap domain of human tbc1 domain family member 14 like domains"/>
    <property type="match status" value="1"/>
</dbReference>
<dbReference type="PANTHER" id="PTHR22957:SF337">
    <property type="entry name" value="TBC1 DOMAIN FAMILY MEMBER 5"/>
    <property type="match status" value="1"/>
</dbReference>
<feature type="region of interest" description="Disordered" evidence="2">
    <location>
        <begin position="366"/>
        <end position="388"/>
    </location>
</feature>
<dbReference type="EMBL" id="LR900944">
    <property type="protein sequence ID" value="CAD7247347.1"/>
    <property type="molecule type" value="Genomic_DNA"/>
</dbReference>
<proteinExistence type="predicted"/>